<dbReference type="InterPro" id="IPR036291">
    <property type="entry name" value="NAD(P)-bd_dom_sf"/>
</dbReference>
<keyword evidence="5 8" id="KW-0560">Oxidoreductase</keyword>
<evidence type="ECO:0000256" key="5">
    <source>
        <dbReference type="ARBA" id="ARBA00023002"/>
    </source>
</evidence>
<comment type="caution">
    <text evidence="12">The sequence shown here is derived from an EMBL/GenBank/DDBJ whole genome shotgun (WGS) entry which is preliminary data.</text>
</comment>
<evidence type="ECO:0000256" key="2">
    <source>
        <dbReference type="ARBA" id="ARBA00012962"/>
    </source>
</evidence>
<dbReference type="EC" id="1.1.1.25" evidence="2 8"/>
<dbReference type="PANTHER" id="PTHR21089:SF1">
    <property type="entry name" value="BIFUNCTIONAL 3-DEHYDROQUINATE DEHYDRATASE_SHIKIMATE DEHYDROGENASE, CHLOROPLASTIC"/>
    <property type="match status" value="1"/>
</dbReference>
<dbReference type="NCBIfam" id="NF001310">
    <property type="entry name" value="PRK00258.1-2"/>
    <property type="match status" value="1"/>
</dbReference>
<dbReference type="InterPro" id="IPR022893">
    <property type="entry name" value="Shikimate_DH_fam"/>
</dbReference>
<keyword evidence="4 8" id="KW-0521">NADP</keyword>
<dbReference type="Pfam" id="PF18317">
    <property type="entry name" value="SDH_C"/>
    <property type="match status" value="1"/>
</dbReference>
<evidence type="ECO:0000256" key="1">
    <source>
        <dbReference type="ARBA" id="ARBA00004871"/>
    </source>
</evidence>
<evidence type="ECO:0000256" key="4">
    <source>
        <dbReference type="ARBA" id="ARBA00022857"/>
    </source>
</evidence>
<proteinExistence type="inferred from homology"/>
<feature type="binding site" evidence="8">
    <location>
        <begin position="160"/>
        <end position="165"/>
    </location>
    <ligand>
        <name>NADP(+)</name>
        <dbReference type="ChEBI" id="CHEBI:58349"/>
    </ligand>
</feature>
<feature type="domain" description="SDH C-terminal" evidence="11">
    <location>
        <begin position="248"/>
        <end position="278"/>
    </location>
</feature>
<dbReference type="CDD" id="cd01065">
    <property type="entry name" value="NAD_bind_Shikimate_DH"/>
    <property type="match status" value="1"/>
</dbReference>
<evidence type="ECO:0000259" key="11">
    <source>
        <dbReference type="Pfam" id="PF18317"/>
    </source>
</evidence>
<dbReference type="GO" id="GO:0009423">
    <property type="term" value="P:chorismate biosynthetic process"/>
    <property type="evidence" value="ECO:0007669"/>
    <property type="project" value="UniProtKB-UniRule"/>
</dbReference>
<feature type="binding site" evidence="8">
    <location>
        <begin position="23"/>
        <end position="25"/>
    </location>
    <ligand>
        <name>shikimate</name>
        <dbReference type="ChEBI" id="CHEBI:36208"/>
    </ligand>
</feature>
<dbReference type="InterPro" id="IPR013708">
    <property type="entry name" value="Shikimate_DH-bd_N"/>
</dbReference>
<feature type="binding site" evidence="8">
    <location>
        <position position="95"/>
    </location>
    <ligand>
        <name>shikimate</name>
        <dbReference type="ChEBI" id="CHEBI:36208"/>
    </ligand>
</feature>
<dbReference type="GO" id="GO:0050661">
    <property type="term" value="F:NADP binding"/>
    <property type="evidence" value="ECO:0007669"/>
    <property type="project" value="InterPro"/>
</dbReference>
<dbReference type="EMBL" id="QZMU01000001">
    <property type="protein sequence ID" value="RRQ21930.1"/>
    <property type="molecule type" value="Genomic_DNA"/>
</dbReference>
<dbReference type="InterPro" id="IPR006151">
    <property type="entry name" value="Shikm_DH/Glu-tRNA_Rdtase"/>
</dbReference>
<dbReference type="InterPro" id="IPR011342">
    <property type="entry name" value="Shikimate_DH"/>
</dbReference>
<feature type="binding site" evidence="8">
    <location>
        <position position="255"/>
    </location>
    <ligand>
        <name>shikimate</name>
        <dbReference type="ChEBI" id="CHEBI:36208"/>
    </ligand>
</feature>
<dbReference type="Pfam" id="PF01488">
    <property type="entry name" value="Shikimate_DH"/>
    <property type="match status" value="1"/>
</dbReference>
<evidence type="ECO:0000256" key="3">
    <source>
        <dbReference type="ARBA" id="ARBA00022605"/>
    </source>
</evidence>
<feature type="binding site" evidence="8">
    <location>
        <position position="226"/>
    </location>
    <ligand>
        <name>shikimate</name>
        <dbReference type="ChEBI" id="CHEBI:36208"/>
    </ligand>
</feature>
<feature type="active site" description="Proton acceptor" evidence="8">
    <location>
        <position position="74"/>
    </location>
</feature>
<comment type="pathway">
    <text evidence="1 8">Metabolic intermediate biosynthesis; chorismate biosynthesis; chorismate from D-erythrose 4-phosphate and phosphoenolpyruvate: step 4/7.</text>
</comment>
<dbReference type="Gene3D" id="3.40.50.720">
    <property type="entry name" value="NAD(P)-binding Rossmann-like Domain"/>
    <property type="match status" value="1"/>
</dbReference>
<feature type="binding site" evidence="8">
    <location>
        <begin position="136"/>
        <end position="140"/>
    </location>
    <ligand>
        <name>NADP(+)</name>
        <dbReference type="ChEBI" id="CHEBI:58349"/>
    </ligand>
</feature>
<keyword evidence="3 8" id="KW-0028">Amino-acid biosynthesis</keyword>
<feature type="domain" description="Shikimate dehydrogenase substrate binding N-terminal" evidence="10">
    <location>
        <begin position="15"/>
        <end position="97"/>
    </location>
</feature>
<dbReference type="GO" id="GO:0019632">
    <property type="term" value="P:shikimate metabolic process"/>
    <property type="evidence" value="ECO:0007669"/>
    <property type="project" value="InterPro"/>
</dbReference>
<evidence type="ECO:0000259" key="9">
    <source>
        <dbReference type="Pfam" id="PF01488"/>
    </source>
</evidence>
<dbReference type="InterPro" id="IPR041121">
    <property type="entry name" value="SDH_C"/>
</dbReference>
<protein>
    <recommendedName>
        <fullName evidence="2 8">Shikimate dehydrogenase (NADP(+))</fullName>
        <shortName evidence="8">SDH</shortName>
        <ecNumber evidence="2 8">1.1.1.25</ecNumber>
    </recommendedName>
</protein>
<dbReference type="NCBIfam" id="TIGR00507">
    <property type="entry name" value="aroE"/>
    <property type="match status" value="1"/>
</dbReference>
<feature type="binding site" evidence="8">
    <location>
        <position position="70"/>
    </location>
    <ligand>
        <name>shikimate</name>
        <dbReference type="ChEBI" id="CHEBI:36208"/>
    </ligand>
</feature>
<feature type="domain" description="Quinate/shikimate 5-dehydrogenase/glutamyl-tRNA reductase" evidence="9">
    <location>
        <begin position="119"/>
        <end position="201"/>
    </location>
</feature>
<dbReference type="Gene3D" id="3.40.50.10860">
    <property type="entry name" value="Leucine Dehydrogenase, chain A, domain 1"/>
    <property type="match status" value="1"/>
</dbReference>
<feature type="binding site" evidence="8">
    <location>
        <position position="111"/>
    </location>
    <ligand>
        <name>shikimate</name>
        <dbReference type="ChEBI" id="CHEBI:36208"/>
    </ligand>
</feature>
<name>A0A426QJL8_9GAMM</name>
<keyword evidence="6 8" id="KW-0057">Aromatic amino acid biosynthesis</keyword>
<feature type="binding site" evidence="8">
    <location>
        <position position="224"/>
    </location>
    <ligand>
        <name>NADP(+)</name>
        <dbReference type="ChEBI" id="CHEBI:58349"/>
    </ligand>
</feature>
<gene>
    <name evidence="8" type="primary">aroE</name>
    <name evidence="12" type="ORF">D6C00_08190</name>
</gene>
<comment type="caution">
    <text evidence="8">Lacks conserved residue(s) required for the propagation of feature annotation.</text>
</comment>
<dbReference type="OrthoDB" id="9776868at2"/>
<dbReference type="FunFam" id="3.40.50.10860:FF:000006">
    <property type="entry name" value="Shikimate dehydrogenase (NADP(+))"/>
    <property type="match status" value="1"/>
</dbReference>
<dbReference type="Proteomes" id="UP000287798">
    <property type="component" value="Unassembled WGS sequence"/>
</dbReference>
<organism evidence="12 13">
    <name type="scientific">Thiohalobacter thiocyanaticus</name>
    <dbReference type="NCBI Taxonomy" id="585455"/>
    <lineage>
        <taxon>Bacteria</taxon>
        <taxon>Pseudomonadati</taxon>
        <taxon>Pseudomonadota</taxon>
        <taxon>Gammaproteobacteria</taxon>
        <taxon>Thiohalobacterales</taxon>
        <taxon>Thiohalobacteraceae</taxon>
        <taxon>Thiohalobacter</taxon>
    </lineage>
</organism>
<feature type="binding site" evidence="8">
    <location>
        <position position="248"/>
    </location>
    <ligand>
        <name>NADP(+)</name>
        <dbReference type="ChEBI" id="CHEBI:58349"/>
    </ligand>
</feature>
<evidence type="ECO:0000256" key="7">
    <source>
        <dbReference type="ARBA" id="ARBA00049442"/>
    </source>
</evidence>
<evidence type="ECO:0000313" key="13">
    <source>
        <dbReference type="Proteomes" id="UP000287798"/>
    </source>
</evidence>
<keyword evidence="13" id="KW-1185">Reference proteome</keyword>
<evidence type="ECO:0000256" key="8">
    <source>
        <dbReference type="HAMAP-Rule" id="MF_00222"/>
    </source>
</evidence>
<comment type="subunit">
    <text evidence="8">Homodimer.</text>
</comment>
<dbReference type="UniPathway" id="UPA00053">
    <property type="reaction ID" value="UER00087"/>
</dbReference>
<evidence type="ECO:0000259" key="10">
    <source>
        <dbReference type="Pfam" id="PF08501"/>
    </source>
</evidence>
<dbReference type="RefSeq" id="WP_125181269.1">
    <property type="nucleotide sequence ID" value="NZ_QZMU01000001.1"/>
</dbReference>
<dbReference type="InterPro" id="IPR046346">
    <property type="entry name" value="Aminoacid_DH-like_N_sf"/>
</dbReference>
<dbReference type="SUPFAM" id="SSF53223">
    <property type="entry name" value="Aminoacid dehydrogenase-like, N-terminal domain"/>
    <property type="match status" value="1"/>
</dbReference>
<dbReference type="SUPFAM" id="SSF51735">
    <property type="entry name" value="NAD(P)-binding Rossmann-fold domains"/>
    <property type="match status" value="1"/>
</dbReference>
<sequence>MSEAADAAPPDRYAVMGNPIAHSRSPHIHTLFARQTHQHLVYEAMLVEPGHLATAIALFREAGGQGLNITVPFKQDAWRLAEVLNPRAERAGAVNTLLWGNDGRLIGDNTDGIGLVRDLTQNLKQVLTDRHVLLLGAGGAARGVIGPLLETHPARLRVANRTAEKARELARLFEDAGNVEGSGLNELDADRFDLIINATAAGLDSEVPAIPSSLIGEHSCCYDMMYGNQPTAFVNWARNHGAALAVDGLGMLVEQAAESFYLWRGVRPDTPPVIAALRSGL</sequence>
<dbReference type="HAMAP" id="MF_00222">
    <property type="entry name" value="Shikimate_DH_AroE"/>
    <property type="match status" value="1"/>
</dbReference>
<dbReference type="Pfam" id="PF08501">
    <property type="entry name" value="Shikimate_dh_N"/>
    <property type="match status" value="1"/>
</dbReference>
<evidence type="ECO:0000313" key="12">
    <source>
        <dbReference type="EMBL" id="RRQ21930.1"/>
    </source>
</evidence>
<dbReference type="AlphaFoldDB" id="A0A426QJL8"/>
<dbReference type="GO" id="GO:0008652">
    <property type="term" value="P:amino acid biosynthetic process"/>
    <property type="evidence" value="ECO:0007669"/>
    <property type="project" value="UniProtKB-KW"/>
</dbReference>
<dbReference type="FunFam" id="3.40.50.720:FF:000104">
    <property type="entry name" value="Shikimate dehydrogenase (NADP(+))"/>
    <property type="match status" value="1"/>
</dbReference>
<comment type="function">
    <text evidence="8">Involved in the biosynthesis of the chorismate, which leads to the biosynthesis of aromatic amino acids. Catalyzes the reversible NADPH linked reduction of 3-dehydroshikimate (DHSA) to yield shikimate (SA).</text>
</comment>
<dbReference type="PANTHER" id="PTHR21089">
    <property type="entry name" value="SHIKIMATE DEHYDROGENASE"/>
    <property type="match status" value="1"/>
</dbReference>
<comment type="catalytic activity">
    <reaction evidence="7 8">
        <text>shikimate + NADP(+) = 3-dehydroshikimate + NADPH + H(+)</text>
        <dbReference type="Rhea" id="RHEA:17737"/>
        <dbReference type="ChEBI" id="CHEBI:15378"/>
        <dbReference type="ChEBI" id="CHEBI:16630"/>
        <dbReference type="ChEBI" id="CHEBI:36208"/>
        <dbReference type="ChEBI" id="CHEBI:57783"/>
        <dbReference type="ChEBI" id="CHEBI:58349"/>
        <dbReference type="EC" id="1.1.1.25"/>
    </reaction>
</comment>
<dbReference type="GO" id="GO:0004764">
    <property type="term" value="F:shikimate 3-dehydrogenase (NADP+) activity"/>
    <property type="evidence" value="ECO:0007669"/>
    <property type="project" value="UniProtKB-UniRule"/>
</dbReference>
<comment type="similarity">
    <text evidence="8">Belongs to the shikimate dehydrogenase family.</text>
</comment>
<dbReference type="GO" id="GO:0005829">
    <property type="term" value="C:cytosol"/>
    <property type="evidence" value="ECO:0007669"/>
    <property type="project" value="TreeGrafter"/>
</dbReference>
<evidence type="ECO:0000256" key="6">
    <source>
        <dbReference type="ARBA" id="ARBA00023141"/>
    </source>
</evidence>
<reference evidence="12 13" key="1">
    <citation type="journal article" date="2010" name="Int. J. Syst. Evol. Microbiol.">
        <title>Thiohalobacter thiocyanaticus gen. nov., sp. nov., a moderately halophilic, sulfur-oxidizing gammaproteobacterium from hypersaline lakes, that utilizes thiocyanate.</title>
        <authorList>
            <person name="Sorokin D.Y."/>
            <person name="Kovaleva O.L."/>
            <person name="Tourova T.P."/>
            <person name="Muyzer G."/>
        </authorList>
    </citation>
    <scope>NUCLEOTIDE SEQUENCE [LARGE SCALE GENOMIC DNA]</scope>
    <source>
        <strain evidence="12 13">Hrh1</strain>
    </source>
</reference>
<accession>A0A426QJL8</accession>
<dbReference type="GO" id="GO:0009073">
    <property type="term" value="P:aromatic amino acid family biosynthetic process"/>
    <property type="evidence" value="ECO:0007669"/>
    <property type="project" value="UniProtKB-KW"/>
</dbReference>